<reference evidence="1 2" key="1">
    <citation type="submission" date="2018-10" db="EMBL/GenBank/DDBJ databases">
        <title>A high-quality apple genome assembly.</title>
        <authorList>
            <person name="Hu J."/>
        </authorList>
    </citation>
    <scope>NUCLEOTIDE SEQUENCE [LARGE SCALE GENOMIC DNA]</scope>
    <source>
        <strain evidence="2">cv. HFTH1</strain>
        <tissue evidence="1">Young leaf</tissue>
    </source>
</reference>
<comment type="caution">
    <text evidence="1">The sequence shown here is derived from an EMBL/GenBank/DDBJ whole genome shotgun (WGS) entry which is preliminary data.</text>
</comment>
<evidence type="ECO:0000313" key="2">
    <source>
        <dbReference type="Proteomes" id="UP000290289"/>
    </source>
</evidence>
<evidence type="ECO:0008006" key="3">
    <source>
        <dbReference type="Google" id="ProtNLM"/>
    </source>
</evidence>
<accession>A0A498KBG5</accession>
<protein>
    <recommendedName>
        <fullName evidence="3">Myb-like domain-containing protein</fullName>
    </recommendedName>
</protein>
<proteinExistence type="predicted"/>
<dbReference type="AlphaFoldDB" id="A0A498KBG5"/>
<organism evidence="1 2">
    <name type="scientific">Malus domestica</name>
    <name type="common">Apple</name>
    <name type="synonym">Pyrus malus</name>
    <dbReference type="NCBI Taxonomy" id="3750"/>
    <lineage>
        <taxon>Eukaryota</taxon>
        <taxon>Viridiplantae</taxon>
        <taxon>Streptophyta</taxon>
        <taxon>Embryophyta</taxon>
        <taxon>Tracheophyta</taxon>
        <taxon>Spermatophyta</taxon>
        <taxon>Magnoliopsida</taxon>
        <taxon>eudicotyledons</taxon>
        <taxon>Gunneridae</taxon>
        <taxon>Pentapetalae</taxon>
        <taxon>rosids</taxon>
        <taxon>fabids</taxon>
        <taxon>Rosales</taxon>
        <taxon>Rosaceae</taxon>
        <taxon>Amygdaloideae</taxon>
        <taxon>Maleae</taxon>
        <taxon>Malus</taxon>
    </lineage>
</organism>
<keyword evidence="2" id="KW-1185">Reference proteome</keyword>
<dbReference type="Proteomes" id="UP000290289">
    <property type="component" value="Chromosome 2"/>
</dbReference>
<gene>
    <name evidence="1" type="ORF">DVH24_017561</name>
</gene>
<name>A0A498KBG5_MALDO</name>
<sequence length="79" mass="9261">MASFAMKGRAWSRKEDKTLCKAYRWVSEDSVRGNCQTNDDRVRPILIGKKKEIMTRRQLFTSDYTPTMADDENDVDYGY</sequence>
<evidence type="ECO:0000313" key="1">
    <source>
        <dbReference type="EMBL" id="RXI05519.1"/>
    </source>
</evidence>
<dbReference type="EMBL" id="RDQH01000328">
    <property type="protein sequence ID" value="RXI05519.1"/>
    <property type="molecule type" value="Genomic_DNA"/>
</dbReference>